<dbReference type="PANTHER" id="PTHR40072:SF1">
    <property type="entry name" value="MOLYBDOPTERIN-GUANINE DINUCLEOTIDE BIOSYNTHESIS ADAPTER PROTEIN"/>
    <property type="match status" value="1"/>
</dbReference>
<organism evidence="2 3">
    <name type="scientific">Gracilibacillus kekensis</name>
    <dbReference type="NCBI Taxonomy" id="1027249"/>
    <lineage>
        <taxon>Bacteria</taxon>
        <taxon>Bacillati</taxon>
        <taxon>Bacillota</taxon>
        <taxon>Bacilli</taxon>
        <taxon>Bacillales</taxon>
        <taxon>Bacillaceae</taxon>
        <taxon>Gracilibacillus</taxon>
    </lineage>
</organism>
<dbReference type="InterPro" id="IPR027417">
    <property type="entry name" value="P-loop_NTPase"/>
</dbReference>
<keyword evidence="3" id="KW-1185">Reference proteome</keyword>
<dbReference type="GO" id="GO:0005525">
    <property type="term" value="F:GTP binding"/>
    <property type="evidence" value="ECO:0007669"/>
    <property type="project" value="InterPro"/>
</dbReference>
<gene>
    <name evidence="2" type="ORF">SAMN05216179_1301</name>
</gene>
<dbReference type="Proteomes" id="UP000184184">
    <property type="component" value="Unassembled WGS sequence"/>
</dbReference>
<reference evidence="2 3" key="1">
    <citation type="submission" date="2016-11" db="EMBL/GenBank/DDBJ databases">
        <authorList>
            <person name="Jaros S."/>
            <person name="Januszkiewicz K."/>
            <person name="Wedrychowicz H."/>
        </authorList>
    </citation>
    <scope>NUCLEOTIDE SEQUENCE [LARGE SCALE GENOMIC DNA]</scope>
    <source>
        <strain evidence="2 3">CGMCC 1.10681</strain>
    </source>
</reference>
<evidence type="ECO:0000259" key="1">
    <source>
        <dbReference type="Pfam" id="PF03205"/>
    </source>
</evidence>
<accession>A0A1M7MNY8</accession>
<dbReference type="RefSeq" id="WP_073200876.1">
    <property type="nucleotide sequence ID" value="NZ_FRCZ01000002.1"/>
</dbReference>
<evidence type="ECO:0000313" key="2">
    <source>
        <dbReference type="EMBL" id="SHM92684.1"/>
    </source>
</evidence>
<dbReference type="AlphaFoldDB" id="A0A1M7MNY8"/>
<dbReference type="InterPro" id="IPR052539">
    <property type="entry name" value="MGD_biosynthesis_adapter"/>
</dbReference>
<dbReference type="STRING" id="1027249.SAMN05216179_1301"/>
<dbReference type="Gene3D" id="3.40.50.300">
    <property type="entry name" value="P-loop containing nucleotide triphosphate hydrolases"/>
    <property type="match status" value="1"/>
</dbReference>
<dbReference type="PANTHER" id="PTHR40072">
    <property type="entry name" value="MOLYBDOPTERIN-GUANINE DINUCLEOTIDE BIOSYNTHESIS ADAPTER PROTEIN-RELATED"/>
    <property type="match status" value="1"/>
</dbReference>
<dbReference type="Pfam" id="PF03205">
    <property type="entry name" value="MobB"/>
    <property type="match status" value="1"/>
</dbReference>
<protein>
    <submittedName>
        <fullName evidence="2">Molybdopterin-guanine dinucleotide biosynthesis protein B</fullName>
    </submittedName>
</protein>
<dbReference type="EMBL" id="FRCZ01000002">
    <property type="protein sequence ID" value="SHM92684.1"/>
    <property type="molecule type" value="Genomic_DNA"/>
</dbReference>
<feature type="domain" description="Molybdopterin-guanine dinucleotide biosynthesis protein B (MobB)" evidence="1">
    <location>
        <begin position="4"/>
        <end position="118"/>
    </location>
</feature>
<evidence type="ECO:0000313" key="3">
    <source>
        <dbReference type="Proteomes" id="UP000184184"/>
    </source>
</evidence>
<dbReference type="InterPro" id="IPR004435">
    <property type="entry name" value="MobB_dom"/>
</dbReference>
<name>A0A1M7MNY8_9BACI</name>
<dbReference type="OrthoDB" id="9786803at2"/>
<dbReference type="SUPFAM" id="SSF52540">
    <property type="entry name" value="P-loop containing nucleoside triphosphate hydrolases"/>
    <property type="match status" value="1"/>
</dbReference>
<proteinExistence type="predicted"/>
<dbReference type="NCBIfam" id="TIGR00176">
    <property type="entry name" value="mobB"/>
    <property type="match status" value="1"/>
</dbReference>
<sequence length="159" mass="18008">MYLIQVVGYKNSGKTTLINSWVDYLRSSGYQVATIKHHGHGGEPDQVKNTDSYQHMESGAALSTVIGAQQFVMTGLNEKLSLTQLLDIYNSLNIDVVIVEGYKNIPFPKVVLLDEGDETLLKRVKNVKATCQPFDDKRNKELIRQIEQDFATFEWNTIK</sequence>
<dbReference type="GO" id="GO:0006777">
    <property type="term" value="P:Mo-molybdopterin cofactor biosynthetic process"/>
    <property type="evidence" value="ECO:0007669"/>
    <property type="project" value="InterPro"/>
</dbReference>